<keyword evidence="2" id="KW-1185">Reference proteome</keyword>
<dbReference type="AlphaFoldDB" id="A0A9P7QG02"/>
<protein>
    <submittedName>
        <fullName evidence="1">Uncharacterized protein</fullName>
    </submittedName>
</protein>
<dbReference type="EMBL" id="SRRH01000299">
    <property type="protein sequence ID" value="KAG6291769.1"/>
    <property type="molecule type" value="Genomic_DNA"/>
</dbReference>
<evidence type="ECO:0000313" key="1">
    <source>
        <dbReference type="EMBL" id="KAG6291769.1"/>
    </source>
</evidence>
<evidence type="ECO:0000313" key="2">
    <source>
        <dbReference type="Proteomes" id="UP000707071"/>
    </source>
</evidence>
<name>A0A9P7QG02_9HYPO</name>
<sequence>MGRSSTPKRHLSVWKNDYDSLLILGYSILPRKAVPIIKIKIIVPNTQANV</sequence>
<proteinExistence type="predicted"/>
<comment type="caution">
    <text evidence="1">The sequence shown here is derived from an EMBL/GenBank/DDBJ whole genome shotgun (WGS) entry which is preliminary data.</text>
</comment>
<organism evidence="1 2">
    <name type="scientific">Claviceps aff. purpurea</name>
    <dbReference type="NCBI Taxonomy" id="1967640"/>
    <lineage>
        <taxon>Eukaryota</taxon>
        <taxon>Fungi</taxon>
        <taxon>Dikarya</taxon>
        <taxon>Ascomycota</taxon>
        <taxon>Pezizomycotina</taxon>
        <taxon>Sordariomycetes</taxon>
        <taxon>Hypocreomycetidae</taxon>
        <taxon>Hypocreales</taxon>
        <taxon>Clavicipitaceae</taxon>
        <taxon>Claviceps</taxon>
    </lineage>
</organism>
<dbReference type="Proteomes" id="UP000707071">
    <property type="component" value="Unassembled WGS sequence"/>
</dbReference>
<accession>A0A9P7QG02</accession>
<reference evidence="1 2" key="1">
    <citation type="journal article" date="2020" name="bioRxiv">
        <title>Whole genome comparisons of ergot fungi reveals the divergence and evolution of species within the genus Claviceps are the result of varying mechanisms driving genome evolution and host range expansion.</title>
        <authorList>
            <person name="Wyka S.A."/>
            <person name="Mondo S.J."/>
            <person name="Liu M."/>
            <person name="Dettman J."/>
            <person name="Nalam V."/>
            <person name="Broders K.D."/>
        </authorList>
    </citation>
    <scope>NUCLEOTIDE SEQUENCE [LARGE SCALE GENOMIC DNA]</scope>
    <source>
        <strain evidence="1 2">Clav52</strain>
    </source>
</reference>
<gene>
    <name evidence="1" type="ORF">E4U09_003699</name>
</gene>